<feature type="transmembrane region" description="Helical" evidence="6">
    <location>
        <begin position="97"/>
        <end position="116"/>
    </location>
</feature>
<dbReference type="RefSeq" id="WP_182545487.1">
    <property type="nucleotide sequence ID" value="NZ_JACGWZ010000005.1"/>
</dbReference>
<dbReference type="InterPro" id="IPR011701">
    <property type="entry name" value="MFS"/>
</dbReference>
<evidence type="ECO:0000256" key="3">
    <source>
        <dbReference type="ARBA" id="ARBA00022692"/>
    </source>
</evidence>
<dbReference type="GO" id="GO:0005886">
    <property type="term" value="C:plasma membrane"/>
    <property type="evidence" value="ECO:0007669"/>
    <property type="project" value="UniProtKB-SubCell"/>
</dbReference>
<feature type="transmembrane region" description="Helical" evidence="6">
    <location>
        <begin position="158"/>
        <end position="179"/>
    </location>
</feature>
<keyword evidence="4 6" id="KW-1133">Transmembrane helix</keyword>
<dbReference type="Proteomes" id="UP000569329">
    <property type="component" value="Unassembled WGS sequence"/>
</dbReference>
<protein>
    <submittedName>
        <fullName evidence="8">Putative MFS family arabinose efflux permease</fullName>
    </submittedName>
</protein>
<evidence type="ECO:0000259" key="7">
    <source>
        <dbReference type="PROSITE" id="PS50850"/>
    </source>
</evidence>
<dbReference type="CDD" id="cd17324">
    <property type="entry name" value="MFS_NepI_like"/>
    <property type="match status" value="1"/>
</dbReference>
<dbReference type="AlphaFoldDB" id="A0A839DXL3"/>
<dbReference type="PANTHER" id="PTHR43124">
    <property type="entry name" value="PURINE EFFLUX PUMP PBUE"/>
    <property type="match status" value="1"/>
</dbReference>
<proteinExistence type="predicted"/>
<keyword evidence="9" id="KW-1185">Reference proteome</keyword>
<dbReference type="InterPro" id="IPR036259">
    <property type="entry name" value="MFS_trans_sf"/>
</dbReference>
<dbReference type="InterPro" id="IPR050189">
    <property type="entry name" value="MFS_Efflux_Transporters"/>
</dbReference>
<dbReference type="EMBL" id="JACGWZ010000005">
    <property type="protein sequence ID" value="MBA8826234.1"/>
    <property type="molecule type" value="Genomic_DNA"/>
</dbReference>
<keyword evidence="5 6" id="KW-0472">Membrane</keyword>
<feature type="transmembrane region" description="Helical" evidence="6">
    <location>
        <begin position="382"/>
        <end position="401"/>
    </location>
</feature>
<feature type="transmembrane region" description="Helical" evidence="6">
    <location>
        <begin position="355"/>
        <end position="376"/>
    </location>
</feature>
<dbReference type="Pfam" id="PF07690">
    <property type="entry name" value="MFS_1"/>
    <property type="match status" value="1"/>
</dbReference>
<sequence length="416" mass="42515">MELSKSSTSPGPAVDNEANLPGVATTPMRAWLAVIAIGLGTFSLVTTETLPVGLLPLIGNGVGVSVGVAGFLVTGYAAFATLTAAPFTTLTGRLDRRWLMIGLLALFVLGNVLAAASPSYVVLLLARLMVAVVHGVFWSIAAPIAIRLVHAHHGVRATTIVFSGVSIASILGMPGGTLLGQLFGWQVAFLAVGGLGLVTLLALAALLPAMPAAGSATVRALLGLFRRGQLTIAVTVSCLAMIGHYLAFTYVTPYLERTAHVDSSVISALLLVFGVAGVVGNFAAGYFLSRSLRGTLTGALIVLSASLALMYVIGDSQVVVTVLLVLWGASYAMMPVGIQTWVLRLAPDETDAASSLSVAAFNGAIAIGSLIGGVVVEFAGPRGTTGIGAGLVILSLLVLLISRPSRSEQAKPSYSG</sequence>
<dbReference type="PROSITE" id="PS50850">
    <property type="entry name" value="MFS"/>
    <property type="match status" value="1"/>
</dbReference>
<dbReference type="InterPro" id="IPR020846">
    <property type="entry name" value="MFS_dom"/>
</dbReference>
<comment type="caution">
    <text evidence="8">The sequence shown here is derived from an EMBL/GenBank/DDBJ whole genome shotgun (WGS) entry which is preliminary data.</text>
</comment>
<comment type="subcellular location">
    <subcellularLocation>
        <location evidence="1">Cell membrane</location>
        <topology evidence="1">Multi-pass membrane protein</topology>
    </subcellularLocation>
</comment>
<evidence type="ECO:0000256" key="4">
    <source>
        <dbReference type="ARBA" id="ARBA00022989"/>
    </source>
</evidence>
<keyword evidence="2" id="KW-1003">Cell membrane</keyword>
<dbReference type="Gene3D" id="1.20.1250.20">
    <property type="entry name" value="MFS general substrate transporter like domains"/>
    <property type="match status" value="2"/>
</dbReference>
<feature type="domain" description="Major facilitator superfamily (MFS) profile" evidence="7">
    <location>
        <begin position="33"/>
        <end position="407"/>
    </location>
</feature>
<feature type="transmembrane region" description="Helical" evidence="6">
    <location>
        <begin position="230"/>
        <end position="252"/>
    </location>
</feature>
<accession>A0A839DXL3</accession>
<evidence type="ECO:0000256" key="1">
    <source>
        <dbReference type="ARBA" id="ARBA00004651"/>
    </source>
</evidence>
<name>A0A839DXL3_9PSEU</name>
<evidence type="ECO:0000313" key="9">
    <source>
        <dbReference type="Proteomes" id="UP000569329"/>
    </source>
</evidence>
<evidence type="ECO:0000256" key="5">
    <source>
        <dbReference type="ARBA" id="ARBA00023136"/>
    </source>
</evidence>
<reference evidence="8 9" key="1">
    <citation type="submission" date="2020-07" db="EMBL/GenBank/DDBJ databases">
        <title>Sequencing the genomes of 1000 actinobacteria strains.</title>
        <authorList>
            <person name="Klenk H.-P."/>
        </authorList>
    </citation>
    <scope>NUCLEOTIDE SEQUENCE [LARGE SCALE GENOMIC DNA]</scope>
    <source>
        <strain evidence="8 9">DSM 45975</strain>
    </source>
</reference>
<evidence type="ECO:0000256" key="6">
    <source>
        <dbReference type="SAM" id="Phobius"/>
    </source>
</evidence>
<dbReference type="SUPFAM" id="SSF103473">
    <property type="entry name" value="MFS general substrate transporter"/>
    <property type="match status" value="1"/>
</dbReference>
<organism evidence="8 9">
    <name type="scientific">Halosaccharopolyspora lacisalsi</name>
    <dbReference type="NCBI Taxonomy" id="1000566"/>
    <lineage>
        <taxon>Bacteria</taxon>
        <taxon>Bacillati</taxon>
        <taxon>Actinomycetota</taxon>
        <taxon>Actinomycetes</taxon>
        <taxon>Pseudonocardiales</taxon>
        <taxon>Pseudonocardiaceae</taxon>
        <taxon>Halosaccharopolyspora</taxon>
    </lineage>
</organism>
<gene>
    <name evidence="8" type="ORF">FHX42_003610</name>
</gene>
<evidence type="ECO:0000256" key="2">
    <source>
        <dbReference type="ARBA" id="ARBA00022475"/>
    </source>
</evidence>
<feature type="transmembrane region" description="Helical" evidence="6">
    <location>
        <begin position="264"/>
        <end position="288"/>
    </location>
</feature>
<keyword evidence="3 6" id="KW-0812">Transmembrane</keyword>
<feature type="transmembrane region" description="Helical" evidence="6">
    <location>
        <begin position="295"/>
        <end position="313"/>
    </location>
</feature>
<evidence type="ECO:0000313" key="8">
    <source>
        <dbReference type="EMBL" id="MBA8826234.1"/>
    </source>
</evidence>
<feature type="transmembrane region" description="Helical" evidence="6">
    <location>
        <begin position="30"/>
        <end position="50"/>
    </location>
</feature>
<feature type="transmembrane region" description="Helical" evidence="6">
    <location>
        <begin position="185"/>
        <end position="209"/>
    </location>
</feature>
<feature type="transmembrane region" description="Helical" evidence="6">
    <location>
        <begin position="62"/>
        <end position="85"/>
    </location>
</feature>
<dbReference type="PANTHER" id="PTHR43124:SF3">
    <property type="entry name" value="CHLORAMPHENICOL EFFLUX PUMP RV0191"/>
    <property type="match status" value="1"/>
</dbReference>
<feature type="transmembrane region" description="Helical" evidence="6">
    <location>
        <begin position="319"/>
        <end position="343"/>
    </location>
</feature>
<dbReference type="GO" id="GO:0022857">
    <property type="term" value="F:transmembrane transporter activity"/>
    <property type="evidence" value="ECO:0007669"/>
    <property type="project" value="InterPro"/>
</dbReference>
<feature type="transmembrane region" description="Helical" evidence="6">
    <location>
        <begin position="122"/>
        <end position="146"/>
    </location>
</feature>